<dbReference type="InterPro" id="IPR013216">
    <property type="entry name" value="Methyltransf_11"/>
</dbReference>
<feature type="domain" description="Methyltransferase type 11" evidence="1">
    <location>
        <begin position="286"/>
        <end position="384"/>
    </location>
</feature>
<evidence type="ECO:0000259" key="1">
    <source>
        <dbReference type="Pfam" id="PF08241"/>
    </source>
</evidence>
<evidence type="ECO:0000313" key="2">
    <source>
        <dbReference type="EMBL" id="GJE60179.1"/>
    </source>
</evidence>
<dbReference type="GO" id="GO:0008168">
    <property type="term" value="F:methyltransferase activity"/>
    <property type="evidence" value="ECO:0007669"/>
    <property type="project" value="UniProtKB-KW"/>
</dbReference>
<proteinExistence type="predicted"/>
<dbReference type="SUPFAM" id="SSF158997">
    <property type="entry name" value="Trm112p-like"/>
    <property type="match status" value="1"/>
</dbReference>
<reference evidence="2" key="1">
    <citation type="journal article" date="2021" name="Front. Microbiol.">
        <title>Comprehensive Comparative Genomics and Phenotyping of Methylobacterium Species.</title>
        <authorList>
            <person name="Alessa O."/>
            <person name="Ogura Y."/>
            <person name="Fujitani Y."/>
            <person name="Takami H."/>
            <person name="Hayashi T."/>
            <person name="Sahin N."/>
            <person name="Tani A."/>
        </authorList>
    </citation>
    <scope>NUCLEOTIDE SEQUENCE</scope>
    <source>
        <strain evidence="2">DSM 23632</strain>
    </source>
</reference>
<dbReference type="Pfam" id="PF08241">
    <property type="entry name" value="Methyltransf_11"/>
    <property type="match status" value="1"/>
</dbReference>
<dbReference type="InterPro" id="IPR029063">
    <property type="entry name" value="SAM-dependent_MTases_sf"/>
</dbReference>
<dbReference type="PANTHER" id="PTHR43591">
    <property type="entry name" value="METHYLTRANSFERASE"/>
    <property type="match status" value="1"/>
</dbReference>
<keyword evidence="2" id="KW-0489">Methyltransferase</keyword>
<sequence>MGAYRIPDWLTDLLECPECRRSRLVREDDRYTCRHCGSTHPVVNEVPLLMPASAVEDGARLISAHLGDLDLASVERALGSALRFRLADPWLRSEFTNILDRYESVFAGHSASPGEAERRRPFEPVAEYFNPRFEPGRETFRSFRIRNNTPHVLASEGEKPFNVSYKITGPNGFETEGVRSRFPIPLKPGGELTVPVRIKAPDREGDYRISVLIVQEFVGWYEESPIFVGELRVESGVEATPHLIRPPHKGYFDFEEDLRQCGLVIERAVDMVRERRPDAGVIRVAELACGHDPQIMRHYQPGTQVVGFDLCWAQVQFASLIFQKKWPAHDDRYAFVSGDVFNAPFKAKSFDVIVISAALHHFSNTVEALKLMKDMLAPGGRIVLLREPGAVAPDDPTYIRELTNGFNEQQFVLPEYETMFQRTGLRPIYEQLDFECSYKTILVTTD</sequence>
<name>A0ABQ4TY46_9HYPH</name>
<keyword evidence="2" id="KW-0808">Transferase</keyword>
<dbReference type="SUPFAM" id="SSF53335">
    <property type="entry name" value="S-adenosyl-L-methionine-dependent methyltransferases"/>
    <property type="match status" value="1"/>
</dbReference>
<dbReference type="Proteomes" id="UP001055057">
    <property type="component" value="Unassembled WGS sequence"/>
</dbReference>
<dbReference type="Gene3D" id="3.40.50.150">
    <property type="entry name" value="Vaccinia Virus protein VP39"/>
    <property type="match status" value="1"/>
</dbReference>
<dbReference type="GO" id="GO:0032259">
    <property type="term" value="P:methylation"/>
    <property type="evidence" value="ECO:0007669"/>
    <property type="project" value="UniProtKB-KW"/>
</dbReference>
<dbReference type="CDD" id="cd02440">
    <property type="entry name" value="AdoMet_MTases"/>
    <property type="match status" value="1"/>
</dbReference>
<organism evidence="2 3">
    <name type="scientific">Methylobacterium trifolii</name>
    <dbReference type="NCBI Taxonomy" id="1003092"/>
    <lineage>
        <taxon>Bacteria</taxon>
        <taxon>Pseudomonadati</taxon>
        <taxon>Pseudomonadota</taxon>
        <taxon>Alphaproteobacteria</taxon>
        <taxon>Hyphomicrobiales</taxon>
        <taxon>Methylobacteriaceae</taxon>
        <taxon>Methylobacterium</taxon>
    </lineage>
</organism>
<gene>
    <name evidence="2" type="primary">MENG_1</name>
    <name evidence="2" type="ORF">MPOCJGCO_2289</name>
</gene>
<accession>A0ABQ4TY46</accession>
<reference evidence="2" key="2">
    <citation type="submission" date="2021-08" db="EMBL/GenBank/DDBJ databases">
        <authorList>
            <person name="Tani A."/>
            <person name="Ola A."/>
            <person name="Ogura Y."/>
            <person name="Katsura K."/>
            <person name="Hayashi T."/>
        </authorList>
    </citation>
    <scope>NUCLEOTIDE SEQUENCE</scope>
    <source>
        <strain evidence="2">DSM 23632</strain>
    </source>
</reference>
<protein>
    <submittedName>
        <fullName evidence="2">2-phytyl-1,4-beta-naphthoquinone methyltransferase, chloroplastic</fullName>
    </submittedName>
</protein>
<dbReference type="EMBL" id="BPRB01000120">
    <property type="protein sequence ID" value="GJE60179.1"/>
    <property type="molecule type" value="Genomic_DNA"/>
</dbReference>
<evidence type="ECO:0000313" key="3">
    <source>
        <dbReference type="Proteomes" id="UP001055057"/>
    </source>
</evidence>
<comment type="caution">
    <text evidence="2">The sequence shown here is derived from an EMBL/GenBank/DDBJ whole genome shotgun (WGS) entry which is preliminary data.</text>
</comment>
<keyword evidence="3" id="KW-1185">Reference proteome</keyword>